<evidence type="ECO:0008006" key="4">
    <source>
        <dbReference type="Google" id="ProtNLM"/>
    </source>
</evidence>
<name>A0A0B3ZB17_9ALTE</name>
<sequence>MKSNKITKACIVLLCLVQSLWFSTAAHATIISNGDFSSGLDEWNDLSSTGSVTESGGQVILSSGDSFDPFAAVLVQGDDGSFLFNSPIMVGLNVSMLSVDVSVVSTLIDPTEQGLSTFTDTLFLAIYDAADVNFDAAFEIPVLGNVAETFLFDMSDWLGREIAISFELADEDDGFNNSFSVDNVFFTYNNTSVPVPEPKSFIMLLFGLALLTRCRKFA</sequence>
<accession>A0A0B3ZB17</accession>
<proteinExistence type="predicted"/>
<comment type="caution">
    <text evidence="2">The sequence shown here is derived from an EMBL/GenBank/DDBJ whole genome shotgun (WGS) entry which is preliminary data.</text>
</comment>
<feature type="signal peptide" evidence="1">
    <location>
        <begin position="1"/>
        <end position="28"/>
    </location>
</feature>
<organism evidence="2 3">
    <name type="scientific">Alteromonas marina</name>
    <dbReference type="NCBI Taxonomy" id="203795"/>
    <lineage>
        <taxon>Bacteria</taxon>
        <taxon>Pseudomonadati</taxon>
        <taxon>Pseudomonadota</taxon>
        <taxon>Gammaproteobacteria</taxon>
        <taxon>Alteromonadales</taxon>
        <taxon>Alteromonadaceae</taxon>
        <taxon>Alteromonas/Salinimonas group</taxon>
        <taxon>Alteromonas</taxon>
    </lineage>
</organism>
<feature type="chain" id="PRO_5002101182" description="PEP-CTERM protein-sorting domain-containing protein" evidence="1">
    <location>
        <begin position="29"/>
        <end position="218"/>
    </location>
</feature>
<evidence type="ECO:0000256" key="1">
    <source>
        <dbReference type="SAM" id="SignalP"/>
    </source>
</evidence>
<evidence type="ECO:0000313" key="3">
    <source>
        <dbReference type="Proteomes" id="UP000031197"/>
    </source>
</evidence>
<dbReference type="AlphaFoldDB" id="A0A0B3ZB17"/>
<gene>
    <name evidence="2" type="ORF">RJ41_04280</name>
</gene>
<protein>
    <recommendedName>
        <fullName evidence="4">PEP-CTERM protein-sorting domain-containing protein</fullName>
    </recommendedName>
</protein>
<keyword evidence="1" id="KW-0732">Signal</keyword>
<reference evidence="2 3" key="1">
    <citation type="submission" date="2014-12" db="EMBL/GenBank/DDBJ databases">
        <title>Genome sequencing of Alteromonas marina AD001.</title>
        <authorList>
            <person name="Adrian T.G.S."/>
            <person name="Chan K.G."/>
        </authorList>
    </citation>
    <scope>NUCLEOTIDE SEQUENCE [LARGE SCALE GENOMIC DNA]</scope>
    <source>
        <strain evidence="2 3">AD001</strain>
    </source>
</reference>
<dbReference type="EMBL" id="JWLW01000007">
    <property type="protein sequence ID" value="KHT55569.1"/>
    <property type="molecule type" value="Genomic_DNA"/>
</dbReference>
<dbReference type="Proteomes" id="UP000031197">
    <property type="component" value="Unassembled WGS sequence"/>
</dbReference>
<keyword evidence="3" id="KW-1185">Reference proteome</keyword>
<evidence type="ECO:0000313" key="2">
    <source>
        <dbReference type="EMBL" id="KHT55569.1"/>
    </source>
</evidence>